<name>A0A1Z5J7I2_FISSO</name>
<dbReference type="Proteomes" id="UP000198406">
    <property type="component" value="Unassembled WGS sequence"/>
</dbReference>
<proteinExistence type="predicted"/>
<evidence type="ECO:0000256" key="1">
    <source>
        <dbReference type="SAM" id="MobiDB-lite"/>
    </source>
</evidence>
<protein>
    <submittedName>
        <fullName evidence="2">Uncharacterized protein</fullName>
    </submittedName>
</protein>
<dbReference type="EMBL" id="BDSP01000013">
    <property type="protein sequence ID" value="GAX09778.1"/>
    <property type="molecule type" value="Genomic_DNA"/>
</dbReference>
<feature type="region of interest" description="Disordered" evidence="1">
    <location>
        <begin position="214"/>
        <end position="246"/>
    </location>
</feature>
<organism evidence="2 3">
    <name type="scientific">Fistulifera solaris</name>
    <name type="common">Oleaginous diatom</name>
    <dbReference type="NCBI Taxonomy" id="1519565"/>
    <lineage>
        <taxon>Eukaryota</taxon>
        <taxon>Sar</taxon>
        <taxon>Stramenopiles</taxon>
        <taxon>Ochrophyta</taxon>
        <taxon>Bacillariophyta</taxon>
        <taxon>Bacillariophyceae</taxon>
        <taxon>Bacillariophycidae</taxon>
        <taxon>Naviculales</taxon>
        <taxon>Naviculaceae</taxon>
        <taxon>Fistulifera</taxon>
    </lineage>
</organism>
<accession>A0A1Z5J7I2</accession>
<evidence type="ECO:0000313" key="3">
    <source>
        <dbReference type="Proteomes" id="UP000198406"/>
    </source>
</evidence>
<gene>
    <name evidence="2" type="ORF">FisN_11Lh249</name>
</gene>
<keyword evidence="3" id="KW-1185">Reference proteome</keyword>
<feature type="compositionally biased region" description="Polar residues" evidence="1">
    <location>
        <begin position="223"/>
        <end position="246"/>
    </location>
</feature>
<comment type="caution">
    <text evidence="2">The sequence shown here is derived from an EMBL/GenBank/DDBJ whole genome shotgun (WGS) entry which is preliminary data.</text>
</comment>
<dbReference type="AlphaFoldDB" id="A0A1Z5J7I2"/>
<dbReference type="OrthoDB" id="57159at2759"/>
<sequence>MMELAEAAERAAEAGEESFAVRPSTFGNNEWSNAMDDSILKTPTTAAVTRTHGLTPLLIRKRVEKIGVTELRDVHEVFPDFGGFHTHLRTHLVRRGVDRKATIFKEKLKTDTGLNFFRDLNDWMSPSTDPALEQKHSQNSCISAWDIGNILGEHIDLSGSTTQATGSLRHKVEEGCSARQPIAIDAYPRPVKYETHKVHSSTRRRLRRALFDDNEDDFPRSLPETQTLQHTQTSNKQQAPDMYSNTQDARKSLTDFVTPVRLRDIRRLTDTDDQFDGYMSPSSLLDSPVYMVSENEEQIEQIGTALHNSRASLSSIMLPSLASTHSVDMRVETRDARMMEGTQPCKAVEDSRDEASEDMPISGFPILGPLLLDGATPFTSRENIRLAEIELQSNEGLLNAQLVRLNHEPSNHHYTSSIQTPMQDGCGCLGISTNSSLDSNEPSLLTPQDGQLSKLATVKEDRTLSTRVNPLASLISRMSPSSSVFHSMKNNRLYFRSKANDAFLNNYLYCSKSVDRSHTERLSLFSKTCHETPSSCMDLNVNSCCTAILPDTFSDVPNMKPTNNTAPLHSFVSLGRTSSLKSKAELWFDRATENFDHFLEKLSGAPSTNSARNISFQAPTLNKKIVSVPHSDLPPASPVSAVSDIGTVLDLDSISLKTMDLSTNK</sequence>
<dbReference type="InParanoid" id="A0A1Z5J7I2"/>
<evidence type="ECO:0000313" key="2">
    <source>
        <dbReference type="EMBL" id="GAX09778.1"/>
    </source>
</evidence>
<reference evidence="2 3" key="1">
    <citation type="journal article" date="2015" name="Plant Cell">
        <title>Oil accumulation by the oleaginous diatom Fistulifera solaris as revealed by the genome and transcriptome.</title>
        <authorList>
            <person name="Tanaka T."/>
            <person name="Maeda Y."/>
            <person name="Veluchamy A."/>
            <person name="Tanaka M."/>
            <person name="Abida H."/>
            <person name="Marechal E."/>
            <person name="Bowler C."/>
            <person name="Muto M."/>
            <person name="Sunaga Y."/>
            <person name="Tanaka M."/>
            <person name="Yoshino T."/>
            <person name="Taniguchi T."/>
            <person name="Fukuda Y."/>
            <person name="Nemoto M."/>
            <person name="Matsumoto M."/>
            <person name="Wong P.S."/>
            <person name="Aburatani S."/>
            <person name="Fujibuchi W."/>
        </authorList>
    </citation>
    <scope>NUCLEOTIDE SEQUENCE [LARGE SCALE GENOMIC DNA]</scope>
    <source>
        <strain evidence="2 3">JPCC DA0580</strain>
    </source>
</reference>